<sequence>MNKPPPQLYLVLAIGRGSLSGNLNLPAALGRNLIRIGVEQDHAYE</sequence>
<evidence type="ECO:0000313" key="1">
    <source>
        <dbReference type="EMBL" id="NHE56427.1"/>
    </source>
</evidence>
<comment type="caution">
    <text evidence="1">The sequence shown here is derived from an EMBL/GenBank/DDBJ whole genome shotgun (WGS) entry which is preliminary data.</text>
</comment>
<dbReference type="RefSeq" id="WP_166144255.1">
    <property type="nucleotide sequence ID" value="NZ_JAANYN010000002.1"/>
</dbReference>
<accession>A0ABX0H4K3</accession>
<keyword evidence="2" id="KW-1185">Reference proteome</keyword>
<protein>
    <submittedName>
        <fullName evidence="1">Uncharacterized protein</fullName>
    </submittedName>
</protein>
<gene>
    <name evidence="1" type="ORF">G9Q97_06325</name>
</gene>
<evidence type="ECO:0000313" key="2">
    <source>
        <dbReference type="Proteomes" id="UP000649799"/>
    </source>
</evidence>
<dbReference type="EMBL" id="JAANYN010000002">
    <property type="protein sequence ID" value="NHE56427.1"/>
    <property type="molecule type" value="Genomic_DNA"/>
</dbReference>
<organism evidence="1 2">
    <name type="scientific">Cyclobacterium plantarum</name>
    <dbReference type="NCBI Taxonomy" id="2716263"/>
    <lineage>
        <taxon>Bacteria</taxon>
        <taxon>Pseudomonadati</taxon>
        <taxon>Bacteroidota</taxon>
        <taxon>Cytophagia</taxon>
        <taxon>Cytophagales</taxon>
        <taxon>Cyclobacteriaceae</taxon>
        <taxon>Cyclobacterium</taxon>
    </lineage>
</organism>
<reference evidence="1 2" key="1">
    <citation type="submission" date="2020-03" db="EMBL/GenBank/DDBJ databases">
        <title>Cyclobacterium plantarum sp. nov., a marine bacterium isolated from a coastal-marine wetland.</title>
        <authorList>
            <person name="Sanchez-Porro C."/>
            <person name="Ventosa A."/>
            <person name="Amoozegar M."/>
        </authorList>
    </citation>
    <scope>NUCLEOTIDE SEQUENCE [LARGE SCALE GENOMIC DNA]</scope>
    <source>
        <strain evidence="1 2">GBPx2</strain>
    </source>
</reference>
<proteinExistence type="predicted"/>
<dbReference type="Proteomes" id="UP000649799">
    <property type="component" value="Unassembled WGS sequence"/>
</dbReference>
<name>A0ABX0H4K3_9BACT</name>